<evidence type="ECO:0000256" key="2">
    <source>
        <dbReference type="ARBA" id="ARBA00022729"/>
    </source>
</evidence>
<dbReference type="InterPro" id="IPR002018">
    <property type="entry name" value="CarbesteraseB"/>
</dbReference>
<feature type="compositionally biased region" description="Polar residues" evidence="4">
    <location>
        <begin position="1230"/>
        <end position="1247"/>
    </location>
</feature>
<dbReference type="InterPro" id="IPR019819">
    <property type="entry name" value="Carboxylesterase_B_CS"/>
</dbReference>
<dbReference type="Proteomes" id="UP000594454">
    <property type="component" value="Chromosome 6"/>
</dbReference>
<feature type="domain" description="Carboxylesterase type B" evidence="7">
    <location>
        <begin position="159"/>
        <end position="706"/>
    </location>
</feature>
<sequence>MKVHIYVFFLICLLIATNGLFAAAILYQDEIPTNYFKKDVSSESDLNPKHSKQDHRNAFSEILEPDVGNGFSFNKLETFSTEDLNYHNDDPRYLHEDADSTGFDSDGDANYVVDQPDLSHYDHDDGERNYYNDPPAEHNHDQFLAYNRRQIPDKLMETEEIITRQGRIRGIVRKMHPQSGLDDVDQFLGIPYAEAPVGSNRFMPPGAPPPWHGIKHASHLPPVCPQNLPDLNKQHHNLSKGRYDQLVRLMPYLKSESEDCLYLNLYVPKWGGSGPTSKYPVIVYIHGESYEWNSGNPYDGSVLASYGKVIVVTLNYRLGILGFMKPGISEHTVSNFGLLDQIAALQWVKDNIELFGGDNQLVTLMGHGTGAACVNLLMVSPVAKGLFHRAILMSGSAMSDWATTNHSLQLTMQIAHGLNCPLNDANDEMLNCLRKKRYQEILKIPTSSPQFSTSFGPIVDGLVIPNQPYKVMGQYTDLFSRYDLLFGVTEVESYHTLNALALEEGLRENERDNLLRFYMQNRFEIRPDLALAATLQKYTDIYNNPVKASSHEHRDVVLDILSDARVVAPVIQTGIFHAKVNPRTYMYVFGHNSEAGAYSTVPHSIVGEELAFVFGAPLAPAGPFHLRYSTSERLLSEAVMLYWSNFAKTGNPKAPWKDTFINLHPLEWERYDIDWSEFNTRNQCYVNIGIPPSIGYKYRDIYMSFWNKQLPDELRQISAIQPPPFVHYYPPNPAQNPRQGTSVDHIITGHMNKYPAKSVQSTEDPLRTLKFLLKDPLDTAGMYNAQPTNGGSTDEPKINLFEKHEQEEDEIMKSESTVHILVGLVIVFLAINAIIVSIYLIKKRKKGNRITRKLGILTYDGTNDDDLKRTKRNDGDDSYILDIVRKSNTYEPVKTSSCSPINGYKITRQLSSSTVDTHVKVNDWISQEIAKYSPKSGKRSSPSFSVRARSFLIKPRKISVAIDATPQARSRSILRQEPIEVTKLKAPDSPVRNIIVCQEVEVDADLINPNEADDSIVGLNRRTSTYSIPEYPRVHKIDHKHSQSDPVEMYYTVHRNDEEITSFVEETEDKDVNVTSCDSAIEKDPLTPEEQLQNIKRRNFPKVLPDYPDSEEEYAMAMSVKRRSLPPQHFSFLGQLNKVPPTPPPRTISTLGRYPSKRRDSNSITTSPVMLAEDCPEEEEPEITANTLIVGPLVPKSSESLYCTVRGKKQLSNEKSEEKPVKASGIKPPANTSSFAPQRSSSKTNIPRTHHDSHSRIPQLKTFPTSGSAPGESEREKSTPESISSASDTNSSTGTVKTELKASDMKKI</sequence>
<dbReference type="FunFam" id="3.40.50.1820:FF:000138">
    <property type="entry name" value="Neuroligin-1-like Protein"/>
    <property type="match status" value="1"/>
</dbReference>
<dbReference type="EMBL" id="LR899014">
    <property type="protein sequence ID" value="CAD7093293.1"/>
    <property type="molecule type" value="Genomic_DNA"/>
</dbReference>
<evidence type="ECO:0000313" key="9">
    <source>
        <dbReference type="Proteomes" id="UP000594454"/>
    </source>
</evidence>
<keyword evidence="5" id="KW-0472">Membrane</keyword>
<feature type="chain" id="PRO_5030739483" description="Carboxylesterase type B domain-containing protein" evidence="6">
    <location>
        <begin position="23"/>
        <end position="1308"/>
    </location>
</feature>
<proteinExistence type="inferred from homology"/>
<feature type="compositionally biased region" description="Low complexity" evidence="4">
    <location>
        <begin position="1282"/>
        <end position="1295"/>
    </location>
</feature>
<protein>
    <recommendedName>
        <fullName evidence="7">Carboxylesterase type B domain-containing protein</fullName>
    </recommendedName>
</protein>
<name>A0A7R8V5T5_HERIL</name>
<keyword evidence="3" id="KW-0325">Glycoprotein</keyword>
<keyword evidence="5" id="KW-1133">Transmembrane helix</keyword>
<feature type="compositionally biased region" description="Basic and acidic residues" evidence="4">
    <location>
        <begin position="1211"/>
        <end position="1221"/>
    </location>
</feature>
<dbReference type="PANTHER" id="PTHR43903">
    <property type="entry name" value="NEUROLIGIN"/>
    <property type="match status" value="1"/>
</dbReference>
<evidence type="ECO:0000256" key="6">
    <source>
        <dbReference type="SAM" id="SignalP"/>
    </source>
</evidence>
<feature type="region of interest" description="Disordered" evidence="4">
    <location>
        <begin position="1209"/>
        <end position="1308"/>
    </location>
</feature>
<gene>
    <name evidence="8" type="ORF">HERILL_LOCUS15582</name>
</gene>
<keyword evidence="5" id="KW-0812">Transmembrane</keyword>
<dbReference type="InterPro" id="IPR029058">
    <property type="entry name" value="AB_hydrolase_fold"/>
</dbReference>
<evidence type="ECO:0000259" key="7">
    <source>
        <dbReference type="Pfam" id="PF00135"/>
    </source>
</evidence>
<dbReference type="OMA" id="GQRTECV"/>
<evidence type="ECO:0000256" key="5">
    <source>
        <dbReference type="SAM" id="Phobius"/>
    </source>
</evidence>
<organism evidence="8 9">
    <name type="scientific">Hermetia illucens</name>
    <name type="common">Black soldier fly</name>
    <dbReference type="NCBI Taxonomy" id="343691"/>
    <lineage>
        <taxon>Eukaryota</taxon>
        <taxon>Metazoa</taxon>
        <taxon>Ecdysozoa</taxon>
        <taxon>Arthropoda</taxon>
        <taxon>Hexapoda</taxon>
        <taxon>Insecta</taxon>
        <taxon>Pterygota</taxon>
        <taxon>Neoptera</taxon>
        <taxon>Endopterygota</taxon>
        <taxon>Diptera</taxon>
        <taxon>Brachycera</taxon>
        <taxon>Stratiomyomorpha</taxon>
        <taxon>Stratiomyidae</taxon>
        <taxon>Hermetiinae</taxon>
        <taxon>Hermetia</taxon>
    </lineage>
</organism>
<dbReference type="InterPro" id="IPR051093">
    <property type="entry name" value="Neuroligin/BSAL"/>
</dbReference>
<evidence type="ECO:0000313" key="8">
    <source>
        <dbReference type="EMBL" id="CAD7093293.1"/>
    </source>
</evidence>
<comment type="similarity">
    <text evidence="1">Belongs to the type-B carboxylesterase/lipase family.</text>
</comment>
<feature type="signal peptide" evidence="6">
    <location>
        <begin position="1"/>
        <end position="22"/>
    </location>
</feature>
<keyword evidence="9" id="KW-1185">Reference proteome</keyword>
<feature type="region of interest" description="Disordered" evidence="4">
    <location>
        <begin position="90"/>
        <end position="112"/>
    </location>
</feature>
<accession>A0A7R8V5T5</accession>
<dbReference type="InParanoid" id="A0A7R8V5T5"/>
<dbReference type="OrthoDB" id="3200163at2759"/>
<feature type="compositionally biased region" description="Basic and acidic residues" evidence="4">
    <location>
        <begin position="1298"/>
        <end position="1308"/>
    </location>
</feature>
<keyword evidence="2 6" id="KW-0732">Signal</keyword>
<evidence type="ECO:0000256" key="4">
    <source>
        <dbReference type="SAM" id="MobiDB-lite"/>
    </source>
</evidence>
<dbReference type="Gene3D" id="3.40.50.1820">
    <property type="entry name" value="alpha/beta hydrolase"/>
    <property type="match status" value="1"/>
</dbReference>
<dbReference type="SUPFAM" id="SSF53474">
    <property type="entry name" value="alpha/beta-Hydrolases"/>
    <property type="match status" value="1"/>
</dbReference>
<reference evidence="8 9" key="1">
    <citation type="submission" date="2020-11" db="EMBL/GenBank/DDBJ databases">
        <authorList>
            <person name="Wallbank WR R."/>
            <person name="Pardo Diaz C."/>
            <person name="Kozak K."/>
            <person name="Martin S."/>
            <person name="Jiggins C."/>
            <person name="Moest M."/>
            <person name="Warren A I."/>
            <person name="Generalovic N T."/>
            <person name="Byers J.R.P. K."/>
            <person name="Montejo-Kovacevich G."/>
            <person name="Yen C E."/>
        </authorList>
    </citation>
    <scope>NUCLEOTIDE SEQUENCE [LARGE SCALE GENOMIC DNA]</scope>
</reference>
<dbReference type="FunCoup" id="A0A7R8V5T5">
    <property type="interactions" value="1"/>
</dbReference>
<evidence type="ECO:0000256" key="1">
    <source>
        <dbReference type="ARBA" id="ARBA00005964"/>
    </source>
</evidence>
<dbReference type="Pfam" id="PF00135">
    <property type="entry name" value="COesterase"/>
    <property type="match status" value="1"/>
</dbReference>
<evidence type="ECO:0000256" key="3">
    <source>
        <dbReference type="ARBA" id="ARBA00023180"/>
    </source>
</evidence>
<dbReference type="PROSITE" id="PS00941">
    <property type="entry name" value="CARBOXYLESTERASE_B_2"/>
    <property type="match status" value="1"/>
</dbReference>
<feature type="transmembrane region" description="Helical" evidence="5">
    <location>
        <begin position="820"/>
        <end position="841"/>
    </location>
</feature>
<feature type="region of interest" description="Disordered" evidence="4">
    <location>
        <begin position="1135"/>
        <end position="1164"/>
    </location>
</feature>